<dbReference type="AlphaFoldDB" id="A0AAE0BXH1"/>
<evidence type="ECO:0000313" key="1">
    <source>
        <dbReference type="EMBL" id="KAK3244588.1"/>
    </source>
</evidence>
<reference evidence="1 2" key="1">
    <citation type="journal article" date="2015" name="Genome Biol. Evol.">
        <title>Comparative Genomics of a Bacterivorous Green Alga Reveals Evolutionary Causalities and Consequences of Phago-Mixotrophic Mode of Nutrition.</title>
        <authorList>
            <person name="Burns J.A."/>
            <person name="Paasch A."/>
            <person name="Narechania A."/>
            <person name="Kim E."/>
        </authorList>
    </citation>
    <scope>NUCLEOTIDE SEQUENCE [LARGE SCALE GENOMIC DNA]</scope>
    <source>
        <strain evidence="1 2">PLY_AMNH</strain>
    </source>
</reference>
<name>A0AAE0BXH1_9CHLO</name>
<comment type="caution">
    <text evidence="1">The sequence shown here is derived from an EMBL/GenBank/DDBJ whole genome shotgun (WGS) entry which is preliminary data.</text>
</comment>
<keyword evidence="2" id="KW-1185">Reference proteome</keyword>
<sequence length="69" mass="7596">MVPGAGPLVGVAMEREILLHLGLKVHPLVQILVCLALEPEHLAVRELQCLALETRPAASHRCLAEWVRQ</sequence>
<evidence type="ECO:0000313" key="2">
    <source>
        <dbReference type="Proteomes" id="UP001190700"/>
    </source>
</evidence>
<accession>A0AAE0BXH1</accession>
<gene>
    <name evidence="1" type="ORF">CYMTET_45804</name>
</gene>
<proteinExistence type="predicted"/>
<dbReference type="Proteomes" id="UP001190700">
    <property type="component" value="Unassembled WGS sequence"/>
</dbReference>
<protein>
    <submittedName>
        <fullName evidence="1">Uncharacterized protein</fullName>
    </submittedName>
</protein>
<organism evidence="1 2">
    <name type="scientific">Cymbomonas tetramitiformis</name>
    <dbReference type="NCBI Taxonomy" id="36881"/>
    <lineage>
        <taxon>Eukaryota</taxon>
        <taxon>Viridiplantae</taxon>
        <taxon>Chlorophyta</taxon>
        <taxon>Pyramimonadophyceae</taxon>
        <taxon>Pyramimonadales</taxon>
        <taxon>Pyramimonadaceae</taxon>
        <taxon>Cymbomonas</taxon>
    </lineage>
</organism>
<dbReference type="EMBL" id="LGRX02031685">
    <property type="protein sequence ID" value="KAK3244588.1"/>
    <property type="molecule type" value="Genomic_DNA"/>
</dbReference>